<protein>
    <submittedName>
        <fullName evidence="2">Tegument serine/threonine protein kinase</fullName>
    </submittedName>
</protein>
<reference evidence="2" key="1">
    <citation type="submission" date="2021-09" db="EMBL/GenBank/DDBJ databases">
        <title>The complete genome of the Saguinine gammaherpesvirus 1 (SgGHV-1).</title>
        <authorList>
            <person name="Marti-Carreras J."/>
            <person name="Maes P."/>
        </authorList>
    </citation>
    <scope>NUCLEOTIDE SEQUENCE</scope>
    <source>
        <strain evidence="2">S338D</strain>
    </source>
</reference>
<dbReference type="InterPro" id="IPR000719">
    <property type="entry name" value="Prot_kinase_dom"/>
</dbReference>
<dbReference type="Proteomes" id="UP001142430">
    <property type="component" value="Segment"/>
</dbReference>
<dbReference type="EMBL" id="OK337614">
    <property type="protein sequence ID" value="UNP64485.1"/>
    <property type="molecule type" value="Genomic_DNA"/>
</dbReference>
<dbReference type="Gene3D" id="1.10.510.10">
    <property type="entry name" value="Transferase(Phosphotransferase) domain 1"/>
    <property type="match status" value="1"/>
</dbReference>
<name>A0A9Q8QTA8_9GAMA</name>
<evidence type="ECO:0000313" key="3">
    <source>
        <dbReference type="Proteomes" id="UP001142430"/>
    </source>
</evidence>
<proteinExistence type="predicted"/>
<dbReference type="GO" id="GO:0005524">
    <property type="term" value="F:ATP binding"/>
    <property type="evidence" value="ECO:0007669"/>
    <property type="project" value="InterPro"/>
</dbReference>
<evidence type="ECO:0000313" key="2">
    <source>
        <dbReference type="EMBL" id="UNP64485.1"/>
    </source>
</evidence>
<dbReference type="PROSITE" id="PS00109">
    <property type="entry name" value="PROTEIN_KINASE_TYR"/>
    <property type="match status" value="1"/>
</dbReference>
<keyword evidence="2" id="KW-0808">Transferase</keyword>
<dbReference type="SUPFAM" id="SSF56112">
    <property type="entry name" value="Protein kinase-like (PK-like)"/>
    <property type="match status" value="1"/>
</dbReference>
<accession>A0A9Q8QTA8</accession>
<evidence type="ECO:0000259" key="1">
    <source>
        <dbReference type="PROSITE" id="PS50011"/>
    </source>
</evidence>
<keyword evidence="2" id="KW-0418">Kinase</keyword>
<dbReference type="InterPro" id="IPR008266">
    <property type="entry name" value="Tyr_kinase_AS"/>
</dbReference>
<dbReference type="InterPro" id="IPR011009">
    <property type="entry name" value="Kinase-like_dom_sf"/>
</dbReference>
<dbReference type="SMART" id="SM00220">
    <property type="entry name" value="S_TKc"/>
    <property type="match status" value="1"/>
</dbReference>
<feature type="domain" description="Protein kinase" evidence="1">
    <location>
        <begin position="28"/>
        <end position="382"/>
    </location>
</feature>
<keyword evidence="2" id="KW-0723">Serine/threonine-protein kinase</keyword>
<dbReference type="PROSITE" id="PS50011">
    <property type="entry name" value="PROTEIN_KINASE_DOM"/>
    <property type="match status" value="1"/>
</dbReference>
<sequence>MSVVETKKSKIILRIPEVWRKCHHMPIPKGSSELGSGGFGYVRAVNERLCVKHFKDGEDFYREVVNSNLVAIASSRFSNKGTAILNMINACAVCKFILYPRLNCNLHELSLRDTCPDTLANAFVRLQEGVMFLNREVGLFHGDISPSNILVRLDPNTGKLDDLILADLGISVLHSGNSHTDIVVKSTKGKQLVRLDNVKSPYYLGKDAYKPAFVLFICYTLRQRNRRAYYEQPAGLVNQREALAIDLCSLGYSLLACIRWMFDLPSNNLPAACEHGVTGEPQAVMNPVYYLLHMIDKVAMCQLLNASWETKINLGVTPEGECTHLELCPEHRNVFSSKCRQFVTQYMKLILDSRAYRHLRSKALRDITVNLLSYDCFSENGM</sequence>
<organism evidence="2 3">
    <name type="scientific">Saguinine gammaherpesvirus 1</name>
    <dbReference type="NCBI Taxonomy" id="2169901"/>
    <lineage>
        <taxon>Viruses</taxon>
        <taxon>Duplodnaviria</taxon>
        <taxon>Heunggongvirae</taxon>
        <taxon>Peploviricota</taxon>
        <taxon>Herviviricetes</taxon>
        <taxon>Herpesvirales</taxon>
        <taxon>Orthoherpesviridae</taxon>
        <taxon>Gammaherpesvirinae</taxon>
    </lineage>
</organism>
<dbReference type="GO" id="GO:0004674">
    <property type="term" value="F:protein serine/threonine kinase activity"/>
    <property type="evidence" value="ECO:0007669"/>
    <property type="project" value="UniProtKB-KW"/>
</dbReference>